<feature type="domain" description="Band 7" evidence="5">
    <location>
        <begin position="103"/>
        <end position="261"/>
    </location>
</feature>
<evidence type="ECO:0000313" key="6">
    <source>
        <dbReference type="EMBL" id="CAE0820338.1"/>
    </source>
</evidence>
<sequence length="414" mass="45250">MSTFLQFHSKMRGATRGVSSLMRHFSTQAPPPPPPFPPSQGPPVPPSNFWPPAPPAPNSNSPPMMPPPAMPPPYRAPTNATHASPKGPLLRPADYIHKTPLNLGICIVPQGEMWVVERLGKYCRTLTPGFAILIPFLDRVAYVHSSKESAFSIPNQSAITKDNVIVEIDGVMFMKIVDAYKASYHIDNAIYNLIQMAMTTMRSEIGKLTLDALFEERSHLNAAIVATIQQDADEWGVQCKRYEIKDILVSDLVRQSMDLQAEAERRKRKHILESEGQMTAARNMAEGQKMAVLLLAEAERNRILQQARGEADALLLKASATAEALHQVATTIGQNANSPEAMQLRVAEQYVEAFGRLAKEGNTLILPANVSDPTSMIAQALGVYKTLDISTKQHSEPSAAPQAAAPSDPQLPKG</sequence>
<dbReference type="PANTHER" id="PTHR43327:SF10">
    <property type="entry name" value="STOMATIN-LIKE PROTEIN 2, MITOCHONDRIAL"/>
    <property type="match status" value="1"/>
</dbReference>
<feature type="compositionally biased region" description="Low complexity" evidence="4">
    <location>
        <begin position="397"/>
        <end position="414"/>
    </location>
</feature>
<dbReference type="Pfam" id="PF16200">
    <property type="entry name" value="Band_7_C"/>
    <property type="match status" value="1"/>
</dbReference>
<dbReference type="SUPFAM" id="SSF117892">
    <property type="entry name" value="Band 7/SPFH domain"/>
    <property type="match status" value="1"/>
</dbReference>
<protein>
    <recommendedName>
        <fullName evidence="5">Band 7 domain-containing protein</fullName>
    </recommendedName>
</protein>
<dbReference type="Pfam" id="PF01145">
    <property type="entry name" value="Band_7"/>
    <property type="match status" value="1"/>
</dbReference>
<dbReference type="GO" id="GO:0005886">
    <property type="term" value="C:plasma membrane"/>
    <property type="evidence" value="ECO:0007669"/>
    <property type="project" value="UniProtKB-ARBA"/>
</dbReference>
<dbReference type="InterPro" id="IPR036013">
    <property type="entry name" value="Band_7/SPFH_dom_sf"/>
</dbReference>
<keyword evidence="3" id="KW-0496">Mitochondrion</keyword>
<dbReference type="PRINTS" id="PR00721">
    <property type="entry name" value="STOMATIN"/>
</dbReference>
<dbReference type="InterPro" id="IPR001107">
    <property type="entry name" value="Band_7"/>
</dbReference>
<feature type="compositionally biased region" description="Pro residues" evidence="4">
    <location>
        <begin position="29"/>
        <end position="57"/>
    </location>
</feature>
<feature type="region of interest" description="Disordered" evidence="4">
    <location>
        <begin position="392"/>
        <end position="414"/>
    </location>
</feature>
<feature type="region of interest" description="Disordered" evidence="4">
    <location>
        <begin position="24"/>
        <end position="87"/>
    </location>
</feature>
<dbReference type="Gene3D" id="3.30.479.30">
    <property type="entry name" value="Band 7 domain"/>
    <property type="match status" value="1"/>
</dbReference>
<feature type="compositionally biased region" description="Pro residues" evidence="4">
    <location>
        <begin position="63"/>
        <end position="75"/>
    </location>
</feature>
<dbReference type="GO" id="GO:0007005">
    <property type="term" value="P:mitochondrion organization"/>
    <property type="evidence" value="ECO:0007669"/>
    <property type="project" value="TreeGrafter"/>
</dbReference>
<dbReference type="PANTHER" id="PTHR43327">
    <property type="entry name" value="STOMATIN-LIKE PROTEIN 2, MITOCHONDRIAL"/>
    <property type="match status" value="1"/>
</dbReference>
<evidence type="ECO:0000259" key="5">
    <source>
        <dbReference type="SMART" id="SM00244"/>
    </source>
</evidence>
<accession>A0A7S4FZL7</accession>
<comment type="similarity">
    <text evidence="2">Belongs to the band 7/mec-2 family.</text>
</comment>
<evidence type="ECO:0000256" key="1">
    <source>
        <dbReference type="ARBA" id="ARBA00004173"/>
    </source>
</evidence>
<dbReference type="GO" id="GO:0098552">
    <property type="term" value="C:side of membrane"/>
    <property type="evidence" value="ECO:0007669"/>
    <property type="project" value="UniProtKB-ARBA"/>
</dbReference>
<organism evidence="6">
    <name type="scientific">Eutreptiella gymnastica</name>
    <dbReference type="NCBI Taxonomy" id="73025"/>
    <lineage>
        <taxon>Eukaryota</taxon>
        <taxon>Discoba</taxon>
        <taxon>Euglenozoa</taxon>
        <taxon>Euglenida</taxon>
        <taxon>Spirocuta</taxon>
        <taxon>Euglenophyceae</taxon>
        <taxon>Eutreptiales</taxon>
        <taxon>Eutreptiaceae</taxon>
        <taxon>Eutreptiella</taxon>
    </lineage>
</organism>
<comment type="subcellular location">
    <subcellularLocation>
        <location evidence="1">Mitochondrion</location>
    </subcellularLocation>
</comment>
<dbReference type="SMART" id="SM00244">
    <property type="entry name" value="PHB"/>
    <property type="match status" value="1"/>
</dbReference>
<dbReference type="AlphaFoldDB" id="A0A7S4FZL7"/>
<gene>
    <name evidence="6" type="ORF">EGYM00163_LOCUS31510</name>
</gene>
<dbReference type="InterPro" id="IPR001972">
    <property type="entry name" value="Stomatin_HflK_fam"/>
</dbReference>
<name>A0A7S4FZL7_9EUGL</name>
<dbReference type="InterPro" id="IPR032435">
    <property type="entry name" value="STML2-like_C"/>
</dbReference>
<evidence type="ECO:0000256" key="3">
    <source>
        <dbReference type="ARBA" id="ARBA00023128"/>
    </source>
</evidence>
<evidence type="ECO:0000256" key="2">
    <source>
        <dbReference type="ARBA" id="ARBA00008164"/>
    </source>
</evidence>
<reference evidence="6" key="1">
    <citation type="submission" date="2021-01" db="EMBL/GenBank/DDBJ databases">
        <authorList>
            <person name="Corre E."/>
            <person name="Pelletier E."/>
            <person name="Niang G."/>
            <person name="Scheremetjew M."/>
            <person name="Finn R."/>
            <person name="Kale V."/>
            <person name="Holt S."/>
            <person name="Cochrane G."/>
            <person name="Meng A."/>
            <person name="Brown T."/>
            <person name="Cohen L."/>
        </authorList>
    </citation>
    <scope>NUCLEOTIDE SEQUENCE</scope>
    <source>
        <strain evidence="6">CCMP1594</strain>
    </source>
</reference>
<evidence type="ECO:0000256" key="4">
    <source>
        <dbReference type="SAM" id="MobiDB-lite"/>
    </source>
</evidence>
<dbReference type="GO" id="GO:0005739">
    <property type="term" value="C:mitochondrion"/>
    <property type="evidence" value="ECO:0007669"/>
    <property type="project" value="UniProtKB-SubCell"/>
</dbReference>
<dbReference type="FunFam" id="3.30.479.30:FF:000004">
    <property type="entry name" value="Putative membrane protease family, stomatin"/>
    <property type="match status" value="1"/>
</dbReference>
<proteinExistence type="inferred from homology"/>
<dbReference type="InterPro" id="IPR050710">
    <property type="entry name" value="Band7/mec-2_domain"/>
</dbReference>
<dbReference type="EMBL" id="HBJA01090522">
    <property type="protein sequence ID" value="CAE0820338.1"/>
    <property type="molecule type" value="Transcribed_RNA"/>
</dbReference>
<dbReference type="CDD" id="cd08829">
    <property type="entry name" value="SPFH_paraslipin"/>
    <property type="match status" value="1"/>
</dbReference>